<dbReference type="GO" id="GO:0005829">
    <property type="term" value="C:cytosol"/>
    <property type="evidence" value="ECO:0007669"/>
    <property type="project" value="TreeGrafter"/>
</dbReference>
<dbReference type="NCBIfam" id="TIGR03558">
    <property type="entry name" value="oxido_grp_1"/>
    <property type="match status" value="1"/>
</dbReference>
<dbReference type="Gene3D" id="3.20.20.30">
    <property type="entry name" value="Luciferase-like domain"/>
    <property type="match status" value="1"/>
</dbReference>
<keyword evidence="3" id="KW-0503">Monooxygenase</keyword>
<dbReference type="PATRIC" id="fig|1653479.3.peg.3240"/>
<organism evidence="3 4">
    <name type="scientific">Rhodococcoides fascians</name>
    <name type="common">Rhodococcus fascians</name>
    <dbReference type="NCBI Taxonomy" id="1828"/>
    <lineage>
        <taxon>Bacteria</taxon>
        <taxon>Bacillati</taxon>
        <taxon>Actinomycetota</taxon>
        <taxon>Actinomycetes</taxon>
        <taxon>Mycobacteriales</taxon>
        <taxon>Nocardiaceae</taxon>
        <taxon>Rhodococcoides</taxon>
    </lineage>
</organism>
<feature type="domain" description="Luciferase-like" evidence="2">
    <location>
        <begin position="7"/>
        <end position="299"/>
    </location>
</feature>
<dbReference type="AlphaFoldDB" id="A0A143QNB7"/>
<dbReference type="GeneID" id="93553363"/>
<accession>A0A143QNB7</accession>
<dbReference type="PANTHER" id="PTHR30137">
    <property type="entry name" value="LUCIFERASE-LIKE MONOOXYGENASE"/>
    <property type="match status" value="1"/>
</dbReference>
<gene>
    <name evidence="3" type="primary">camP</name>
    <name evidence="3" type="ORF">A3Q41_03199</name>
</gene>
<protein>
    <submittedName>
        <fullName evidence="3">2,5-diketocamphane 1,2-monooxygenase</fullName>
        <ecNumber evidence="3">1.14.13.162</ecNumber>
    </submittedName>
</protein>
<dbReference type="EC" id="1.14.13.162" evidence="3"/>
<evidence type="ECO:0000259" key="2">
    <source>
        <dbReference type="Pfam" id="PF00296"/>
    </source>
</evidence>
<reference evidence="4" key="2">
    <citation type="submission" date="2016-04" db="EMBL/GenBank/DDBJ databases">
        <title>Complete Genome and Plasmid Sequences for Rhodococcus fascians D188 and Draft Sequences for Rhodococcus spp. Isolates PBTS 1 and PBTS 2.</title>
        <authorList>
            <person name="Stamer R."/>
            <person name="Vereecke D."/>
            <person name="Zhang Y."/>
            <person name="Schilkey F."/>
            <person name="Devitt N."/>
            <person name="Randall J."/>
        </authorList>
    </citation>
    <scope>NUCLEOTIDE SEQUENCE [LARGE SCALE GENOMIC DNA]</scope>
    <source>
        <strain evidence="4">PBTS2</strain>
    </source>
</reference>
<keyword evidence="4" id="KW-1185">Reference proteome</keyword>
<dbReference type="KEGG" id="rhs:A3Q41_03199"/>
<comment type="similarity">
    <text evidence="1">To bacterial alkanal monooxygenase alpha and beta chains.</text>
</comment>
<dbReference type="InterPro" id="IPR050766">
    <property type="entry name" value="Bact_Lucif_Oxidored"/>
</dbReference>
<dbReference type="InterPro" id="IPR019949">
    <property type="entry name" value="CmoO-like"/>
</dbReference>
<dbReference type="Pfam" id="PF00296">
    <property type="entry name" value="Bac_luciferase"/>
    <property type="match status" value="1"/>
</dbReference>
<dbReference type="EMBL" id="CP015220">
    <property type="protein sequence ID" value="AMY24490.1"/>
    <property type="molecule type" value="Genomic_DNA"/>
</dbReference>
<dbReference type="RefSeq" id="WP_027496339.1">
    <property type="nucleotide sequence ID" value="NZ_CP015220.1"/>
</dbReference>
<dbReference type="Proteomes" id="UP000076038">
    <property type="component" value="Chromosome"/>
</dbReference>
<dbReference type="PANTHER" id="PTHR30137:SF6">
    <property type="entry name" value="LUCIFERASE-LIKE MONOOXYGENASE"/>
    <property type="match status" value="1"/>
</dbReference>
<evidence type="ECO:0000313" key="3">
    <source>
        <dbReference type="EMBL" id="AMY24490.1"/>
    </source>
</evidence>
<dbReference type="OrthoDB" id="9780518at2"/>
<name>A0A143QNB7_RHOFA</name>
<dbReference type="GO" id="GO:0016705">
    <property type="term" value="F:oxidoreductase activity, acting on paired donors, with incorporation or reduction of molecular oxygen"/>
    <property type="evidence" value="ECO:0007669"/>
    <property type="project" value="InterPro"/>
</dbReference>
<sequence length="329" mass="35668">MSVPLSILDLAHVGEGETIRDSFDASVTLAQHAENWGYQRIWYAEHHNMKTIASSATSVLIGHVAAHTKRIRLGSGGIMLPNHAPLTIAEQFGTLATLFPDRIDLGLGRAPGSDQVTMRAMRRDPASSDRFPQDVQELQGYLSQQSLVPGVSATPGAGTEVPLYILGSSLFGAQLAAALGLPYAFASHFAPDALEQAVEIYRRDFRPSAQLSEPHLIVGVNVIAADTVAEAQAQFLRTKRSRVSLLLGRGRTFTDEEADMVLEAPAGQQISKMTKYSAVGTPDMVREYLDRFAERTGADELIVASGVSDRRSWLRSFELLAQVSELVPA</sequence>
<keyword evidence="3" id="KW-0560">Oxidoreductase</keyword>
<evidence type="ECO:0000313" key="4">
    <source>
        <dbReference type="Proteomes" id="UP000076038"/>
    </source>
</evidence>
<reference evidence="3 4" key="1">
    <citation type="journal article" date="2016" name="Genome Announc.">
        <title>Complete Genome and Plasmid Sequences for Rhodococcus fascians D188 and Draft Sequences for Rhodococcus Isolates PBTS 1 and PBTS 2.</title>
        <authorList>
            <person name="Stamler R.A."/>
            <person name="Vereecke D."/>
            <person name="Zhang Y."/>
            <person name="Schilkey F."/>
            <person name="Devitt N."/>
            <person name="Randall J.J."/>
        </authorList>
    </citation>
    <scope>NUCLEOTIDE SEQUENCE [LARGE SCALE GENOMIC DNA]</scope>
    <source>
        <strain evidence="3 4">PBTS2</strain>
    </source>
</reference>
<dbReference type="InterPro" id="IPR036661">
    <property type="entry name" value="Luciferase-like_sf"/>
</dbReference>
<dbReference type="GO" id="GO:0004497">
    <property type="term" value="F:monooxygenase activity"/>
    <property type="evidence" value="ECO:0007669"/>
    <property type="project" value="UniProtKB-KW"/>
</dbReference>
<proteinExistence type="predicted"/>
<dbReference type="SUPFAM" id="SSF51679">
    <property type="entry name" value="Bacterial luciferase-like"/>
    <property type="match status" value="1"/>
</dbReference>
<evidence type="ECO:0000256" key="1">
    <source>
        <dbReference type="ARBA" id="ARBA00007789"/>
    </source>
</evidence>
<dbReference type="FunFam" id="3.20.20.30:FF:000002">
    <property type="entry name" value="LLM class flavin-dependent oxidoreductase"/>
    <property type="match status" value="1"/>
</dbReference>
<dbReference type="InterPro" id="IPR011251">
    <property type="entry name" value="Luciferase-like_dom"/>
</dbReference>